<dbReference type="EMBL" id="JAAPAO010002584">
    <property type="protein sequence ID" value="KAF4647473.1"/>
    <property type="molecule type" value="Genomic_DNA"/>
</dbReference>
<evidence type="ECO:0000313" key="2">
    <source>
        <dbReference type="Proteomes" id="UP000591131"/>
    </source>
</evidence>
<accession>A0A7J6KJK7</accession>
<proteinExistence type="predicted"/>
<name>A0A7J6KJK7_PERCH</name>
<reference evidence="1 2" key="1">
    <citation type="submission" date="2020-04" db="EMBL/GenBank/DDBJ databases">
        <title>Perkinsus chesapeaki whole genome sequence.</title>
        <authorList>
            <person name="Bogema D.R."/>
        </authorList>
    </citation>
    <scope>NUCLEOTIDE SEQUENCE [LARGE SCALE GENOMIC DNA]</scope>
    <source>
        <strain evidence="1">ATCC PRA-425</strain>
    </source>
</reference>
<protein>
    <submittedName>
        <fullName evidence="1">Uncharacterized protein</fullName>
    </submittedName>
</protein>
<dbReference type="AlphaFoldDB" id="A0A7J6KJK7"/>
<gene>
    <name evidence="1" type="ORF">FOL47_004544</name>
</gene>
<feature type="non-terminal residue" evidence="1">
    <location>
        <position position="1"/>
    </location>
</feature>
<dbReference type="Proteomes" id="UP000591131">
    <property type="component" value="Unassembled WGS sequence"/>
</dbReference>
<organism evidence="1 2">
    <name type="scientific">Perkinsus chesapeaki</name>
    <name type="common">Clam parasite</name>
    <name type="synonym">Perkinsus andrewsi</name>
    <dbReference type="NCBI Taxonomy" id="330153"/>
    <lineage>
        <taxon>Eukaryota</taxon>
        <taxon>Sar</taxon>
        <taxon>Alveolata</taxon>
        <taxon>Perkinsozoa</taxon>
        <taxon>Perkinsea</taxon>
        <taxon>Perkinsida</taxon>
        <taxon>Perkinsidae</taxon>
        <taxon>Perkinsus</taxon>
    </lineage>
</organism>
<comment type="caution">
    <text evidence="1">The sequence shown here is derived from an EMBL/GenBank/DDBJ whole genome shotgun (WGS) entry which is preliminary data.</text>
</comment>
<sequence length="146" mass="16448">SSRRSLTYDFGNDIYQKLNEYQQRSYDEAVQTFCDNGHWEPISSERVERERDVPVIVCFPAVSRATDVDNGDFTKTTSFRVRPVLHAGQLNSDLASSGRALRLNFAGDPKGVDDGFGVANRALVTMDISRAFYRFRMASRGSQRGL</sequence>
<keyword evidence="2" id="KW-1185">Reference proteome</keyword>
<evidence type="ECO:0000313" key="1">
    <source>
        <dbReference type="EMBL" id="KAF4647473.1"/>
    </source>
</evidence>
<dbReference type="OrthoDB" id="445017at2759"/>
<feature type="non-terminal residue" evidence="1">
    <location>
        <position position="146"/>
    </location>
</feature>